<evidence type="ECO:0000313" key="4">
    <source>
        <dbReference type="EMBL" id="CAG9173810.1"/>
    </source>
</evidence>
<dbReference type="Pfam" id="PF00106">
    <property type="entry name" value="adh_short"/>
    <property type="match status" value="1"/>
</dbReference>
<dbReference type="InterPro" id="IPR002347">
    <property type="entry name" value="SDR_fam"/>
</dbReference>
<dbReference type="SUPFAM" id="SSF51735">
    <property type="entry name" value="NAD(P)-binding Rossmann-fold domains"/>
    <property type="match status" value="1"/>
</dbReference>
<evidence type="ECO:0000313" key="5">
    <source>
        <dbReference type="Proteomes" id="UP000706525"/>
    </source>
</evidence>
<reference evidence="4 5" key="1">
    <citation type="submission" date="2021-08" db="EMBL/GenBank/DDBJ databases">
        <authorList>
            <person name="Peeters C."/>
        </authorList>
    </citation>
    <scope>NUCLEOTIDE SEQUENCE [LARGE SCALE GENOMIC DNA]</scope>
    <source>
        <strain evidence="4 5">LMG 32289</strain>
    </source>
</reference>
<dbReference type="InterPro" id="IPR036291">
    <property type="entry name" value="NAD(P)-bd_dom_sf"/>
</dbReference>
<dbReference type="PROSITE" id="PS00061">
    <property type="entry name" value="ADH_SHORT"/>
    <property type="match status" value="1"/>
</dbReference>
<proteinExistence type="inferred from homology"/>
<dbReference type="EMBL" id="CAJZAG010000005">
    <property type="protein sequence ID" value="CAG9173810.1"/>
    <property type="molecule type" value="Genomic_DNA"/>
</dbReference>
<dbReference type="CDD" id="cd05233">
    <property type="entry name" value="SDR_c"/>
    <property type="match status" value="1"/>
</dbReference>
<organism evidence="4 5">
    <name type="scientific">Cupriavidus pampae</name>
    <dbReference type="NCBI Taxonomy" id="659251"/>
    <lineage>
        <taxon>Bacteria</taxon>
        <taxon>Pseudomonadati</taxon>
        <taxon>Pseudomonadota</taxon>
        <taxon>Betaproteobacteria</taxon>
        <taxon>Burkholderiales</taxon>
        <taxon>Burkholderiaceae</taxon>
        <taxon>Cupriavidus</taxon>
    </lineage>
</organism>
<dbReference type="Proteomes" id="UP000706525">
    <property type="component" value="Unassembled WGS sequence"/>
</dbReference>
<dbReference type="PANTHER" id="PTHR42901:SF1">
    <property type="entry name" value="ALCOHOL DEHYDROGENASE"/>
    <property type="match status" value="1"/>
</dbReference>
<evidence type="ECO:0000256" key="1">
    <source>
        <dbReference type="ARBA" id="ARBA00006484"/>
    </source>
</evidence>
<dbReference type="Gene3D" id="3.40.50.720">
    <property type="entry name" value="NAD(P)-binding Rossmann-like Domain"/>
    <property type="match status" value="1"/>
</dbReference>
<keyword evidence="5" id="KW-1185">Reference proteome</keyword>
<keyword evidence="2" id="KW-0560">Oxidoreductase</keyword>
<dbReference type="PRINTS" id="PR00080">
    <property type="entry name" value="SDRFAMILY"/>
</dbReference>
<comment type="caution">
    <text evidence="4">The sequence shown here is derived from an EMBL/GenBank/DDBJ whole genome shotgun (WGS) entry which is preliminary data.</text>
</comment>
<name>A0ABM8X1Q7_9BURK</name>
<evidence type="ECO:0000256" key="3">
    <source>
        <dbReference type="RuleBase" id="RU000363"/>
    </source>
</evidence>
<dbReference type="PRINTS" id="PR00081">
    <property type="entry name" value="GDHRDH"/>
</dbReference>
<gene>
    <name evidence="4" type="ORF">LMG32289_02969</name>
</gene>
<dbReference type="PANTHER" id="PTHR42901">
    <property type="entry name" value="ALCOHOL DEHYDROGENASE"/>
    <property type="match status" value="1"/>
</dbReference>
<dbReference type="RefSeq" id="WP_223989427.1">
    <property type="nucleotide sequence ID" value="NZ_CAJZAG010000005.1"/>
</dbReference>
<dbReference type="PIRSF" id="PIRSF000126">
    <property type="entry name" value="11-beta-HSD1"/>
    <property type="match status" value="1"/>
</dbReference>
<protein>
    <recommendedName>
        <fullName evidence="6">SDR family oxidoreductase</fullName>
    </recommendedName>
</protein>
<accession>A0ABM8X1Q7</accession>
<comment type="similarity">
    <text evidence="1 3">Belongs to the short-chain dehydrogenases/reductases (SDR) family.</text>
</comment>
<sequence length="267" mass="28697">MNHKAGSKGTAVVTGASSGIGMVYAQRLAKQGYDLLLVARRLGRLAERARQLSSRYRISANYLSADLTRTSDLERVMKVLAEDSTITALINNAGVATLSGFNDAELSKHQTMNALNVEALVRLSYAILPVFKRKNHGTLVNISSVLSLHAYPISSVYSGTKAYVSNFTRGLQEEVAGTNVRVQLVLPGATDTEIWDIAGVPASHLPVGTVMTAEDVVDAALSGLEQGETITMPSVEDVGLLQAYEAAREKLFRASQSARPASRYRIS</sequence>
<dbReference type="InterPro" id="IPR020904">
    <property type="entry name" value="Sc_DH/Rdtase_CS"/>
</dbReference>
<evidence type="ECO:0000256" key="2">
    <source>
        <dbReference type="ARBA" id="ARBA00023002"/>
    </source>
</evidence>
<evidence type="ECO:0008006" key="6">
    <source>
        <dbReference type="Google" id="ProtNLM"/>
    </source>
</evidence>